<feature type="compositionally biased region" description="Basic and acidic residues" evidence="1">
    <location>
        <begin position="436"/>
        <end position="448"/>
    </location>
</feature>
<evidence type="ECO:0000313" key="2">
    <source>
        <dbReference type="Proteomes" id="UP000504632"/>
    </source>
</evidence>
<dbReference type="InParanoid" id="A0A6J2W524"/>
<sequence>MSSLERTEVYVPKDAKVQTVPVKYLPASTARQIGLLKSLKPLGGSMKEMPQTATWISPVVIREKKAAESSDASDTARSHLTSQVKKTAQGRFQLPVTTSNLTAFRLLRKFVPVDKCQSQNTEQEVLAAPLTRGRVTCFGQDAIILYNGQIYLSLKKDKSSRKQWRKQKSDPEGQSVTPVLVSAGQIQRDSASTRLQSVNECCPVGVKYRDDGILLKEFGITQRVQVTLPKVSVKILDQKGPGSQSHDQEQEIQEESIGSLLQSRSPHEASEDQESEMNQPSTGASSERPDATANEPAQCSTSGEGDGQGMDRDEDRVEESTPLDETEASPLGHEGQTNVEMDQGAEEHGWHGTEGEPEEDKNGETRMEDGKGETKFERDVDKEARNEDNIVTMEDENALTEFEHDANEAAQSEDNIGSYNPNSECLLEEPQKSLAAEKEKRVSDHYVQLEEDEEVLEGGSSENEDMEVAVPSVSGPKQDFGFDFEQSEQEEKISRIRARLREREAALNTLLSQN</sequence>
<gene>
    <name evidence="3" type="primary">si:dkeyp-110g5.4</name>
</gene>
<feature type="compositionally biased region" description="Polar residues" evidence="1">
    <location>
        <begin position="276"/>
        <end position="285"/>
    </location>
</feature>
<keyword evidence="2" id="KW-1185">Reference proteome</keyword>
<feature type="compositionally biased region" description="Basic and acidic residues" evidence="1">
    <location>
        <begin position="345"/>
        <end position="388"/>
    </location>
</feature>
<feature type="compositionally biased region" description="Polar residues" evidence="1">
    <location>
        <begin position="409"/>
        <end position="423"/>
    </location>
</feature>
<accession>A0A6J2W524</accession>
<dbReference type="Proteomes" id="UP000504632">
    <property type="component" value="Chromosome 9"/>
</dbReference>
<evidence type="ECO:0000313" key="3">
    <source>
        <dbReference type="RefSeq" id="XP_030640485.1"/>
    </source>
</evidence>
<proteinExistence type="predicted"/>
<feature type="region of interest" description="Disordered" evidence="1">
    <location>
        <begin position="237"/>
        <end position="424"/>
    </location>
</feature>
<dbReference type="GeneID" id="115820914"/>
<reference evidence="3" key="1">
    <citation type="submission" date="2025-08" db="UniProtKB">
        <authorList>
            <consortium name="RefSeq"/>
        </authorList>
    </citation>
    <scope>IDENTIFICATION</scope>
</reference>
<dbReference type="AlphaFoldDB" id="A0A6J2W524"/>
<feature type="compositionally biased region" description="Acidic residues" evidence="1">
    <location>
        <begin position="449"/>
        <end position="467"/>
    </location>
</feature>
<feature type="compositionally biased region" description="Basic and acidic residues" evidence="1">
    <location>
        <begin position="309"/>
        <end position="319"/>
    </location>
</feature>
<dbReference type="OrthoDB" id="8893791at2759"/>
<dbReference type="RefSeq" id="XP_030640485.1">
    <property type="nucleotide sequence ID" value="XM_030784625.1"/>
</dbReference>
<evidence type="ECO:0000256" key="1">
    <source>
        <dbReference type="SAM" id="MobiDB-lite"/>
    </source>
</evidence>
<organism evidence="2 3">
    <name type="scientific">Chanos chanos</name>
    <name type="common">Milkfish</name>
    <name type="synonym">Mugil chanos</name>
    <dbReference type="NCBI Taxonomy" id="29144"/>
    <lineage>
        <taxon>Eukaryota</taxon>
        <taxon>Metazoa</taxon>
        <taxon>Chordata</taxon>
        <taxon>Craniata</taxon>
        <taxon>Vertebrata</taxon>
        <taxon>Euteleostomi</taxon>
        <taxon>Actinopterygii</taxon>
        <taxon>Neopterygii</taxon>
        <taxon>Teleostei</taxon>
        <taxon>Ostariophysi</taxon>
        <taxon>Gonorynchiformes</taxon>
        <taxon>Chanidae</taxon>
        <taxon>Chanos</taxon>
    </lineage>
</organism>
<name>A0A6J2W524_CHACN</name>
<protein>
    <submittedName>
        <fullName evidence="3">Uncharacterized protein si:dkeyp-110g5.4</fullName>
    </submittedName>
</protein>
<feature type="region of interest" description="Disordered" evidence="1">
    <location>
        <begin position="436"/>
        <end position="488"/>
    </location>
</feature>